<dbReference type="InterPro" id="IPR015168">
    <property type="entry name" value="SsuA/THI5"/>
</dbReference>
<sequence length="351" mass="39663">MIRGQFFVKRVALIYKKRSSSYLQKRGMKRPILLFWFILLFLYSCQSKKGDGSFLPLTELQPLTLGMMPTLDGLPFHIAKTQGIYDSLGLNLTILSFNSANDRNAAFQTGKMDGMITDYPSAVVLQAIHHADLGFVLKNDGYFCFIVSKESNINQLEQLKEKNIAVSRNTVIEYATDQLLSKAGISLSEMNMPEIGQLPLRLQMLQYNQIDASFLPDPAASIAMNSQHRSLVSTQELGIDFTATAFSRKALNQKRKEIELLITGYNLGVDYIKMHPQKEWEQVLIEIGVPENLTGLVALPNYQKAKRPSAEGIDKAIHWLKENHRIPETYSEKNLIDTTYIPTVSTIIKIK</sequence>
<proteinExistence type="predicted"/>
<dbReference type="HOGENOM" id="CLU_028871_5_2_10"/>
<feature type="domain" description="SsuA/THI5-like" evidence="1">
    <location>
        <begin position="75"/>
        <end position="278"/>
    </location>
</feature>
<evidence type="ECO:0000259" key="1">
    <source>
        <dbReference type="Pfam" id="PF09084"/>
    </source>
</evidence>
<accession>I9JCI6</accession>
<protein>
    <recommendedName>
        <fullName evidence="1">SsuA/THI5-like domain-containing protein</fullName>
    </recommendedName>
</protein>
<dbReference type="PANTHER" id="PTHR31528:SF3">
    <property type="entry name" value="THIAMINE BIOSYNTHESIS PROTEIN HI_0357-RELATED"/>
    <property type="match status" value="1"/>
</dbReference>
<dbReference type="Proteomes" id="UP000003566">
    <property type="component" value="Unassembled WGS sequence"/>
</dbReference>
<dbReference type="EMBL" id="AGXE01000029">
    <property type="protein sequence ID" value="EIY84344.1"/>
    <property type="molecule type" value="Genomic_DNA"/>
</dbReference>
<dbReference type="PATRIC" id="fig|997892.3.peg.4402"/>
<comment type="caution">
    <text evidence="2">The sequence shown here is derived from an EMBL/GenBank/DDBJ whole genome shotgun (WGS) entry which is preliminary data.</text>
</comment>
<evidence type="ECO:0000313" key="3">
    <source>
        <dbReference type="Proteomes" id="UP000003566"/>
    </source>
</evidence>
<dbReference type="InterPro" id="IPR027939">
    <property type="entry name" value="NMT1/THI5"/>
</dbReference>
<gene>
    <name evidence="2" type="ORF">HMPREF1074_04299</name>
</gene>
<dbReference type="Pfam" id="PF09084">
    <property type="entry name" value="NMT1"/>
    <property type="match status" value="1"/>
</dbReference>
<dbReference type="AlphaFoldDB" id="I9JCI6"/>
<dbReference type="SUPFAM" id="SSF53850">
    <property type="entry name" value="Periplasmic binding protein-like II"/>
    <property type="match status" value="1"/>
</dbReference>
<dbReference type="PANTHER" id="PTHR31528">
    <property type="entry name" value="4-AMINO-5-HYDROXYMETHYL-2-METHYLPYRIMIDINE PHOSPHATE SYNTHASE THI11-RELATED"/>
    <property type="match status" value="1"/>
</dbReference>
<reference evidence="2 3" key="1">
    <citation type="submission" date="2012-02" db="EMBL/GenBank/DDBJ databases">
        <title>The Genome Sequence of Bacteroides xylanisolvens CL03T12C04.</title>
        <authorList>
            <consortium name="The Broad Institute Genome Sequencing Platform"/>
            <person name="Earl A."/>
            <person name="Ward D."/>
            <person name="Feldgarden M."/>
            <person name="Gevers D."/>
            <person name="Zitomersky N.L."/>
            <person name="Coyne M.J."/>
            <person name="Comstock L.E."/>
            <person name="Young S.K."/>
            <person name="Zeng Q."/>
            <person name="Gargeya S."/>
            <person name="Fitzgerald M."/>
            <person name="Haas B."/>
            <person name="Abouelleil A."/>
            <person name="Alvarado L."/>
            <person name="Arachchi H.M."/>
            <person name="Berlin A."/>
            <person name="Chapman S.B."/>
            <person name="Gearin G."/>
            <person name="Goldberg J."/>
            <person name="Griggs A."/>
            <person name="Gujja S."/>
            <person name="Hansen M."/>
            <person name="Heiman D."/>
            <person name="Howarth C."/>
            <person name="Larimer J."/>
            <person name="Lui A."/>
            <person name="MacDonald P.J.P."/>
            <person name="McCowen C."/>
            <person name="Montmayeur A."/>
            <person name="Murphy C."/>
            <person name="Neiman D."/>
            <person name="Pearson M."/>
            <person name="Priest M."/>
            <person name="Roberts A."/>
            <person name="Saif S."/>
            <person name="Shea T."/>
            <person name="Sisk P."/>
            <person name="Stolte C."/>
            <person name="Sykes S."/>
            <person name="Wortman J."/>
            <person name="Nusbaum C."/>
            <person name="Birren B."/>
        </authorList>
    </citation>
    <scope>NUCLEOTIDE SEQUENCE [LARGE SCALE GENOMIC DNA]</scope>
    <source>
        <strain evidence="2 3">CL03T12C04</strain>
    </source>
</reference>
<name>I9JCI6_9BACE</name>
<evidence type="ECO:0000313" key="2">
    <source>
        <dbReference type="EMBL" id="EIY84344.1"/>
    </source>
</evidence>
<dbReference type="Gene3D" id="3.40.190.10">
    <property type="entry name" value="Periplasmic binding protein-like II"/>
    <property type="match status" value="2"/>
</dbReference>
<organism evidence="2 3">
    <name type="scientific">Bacteroides xylanisolvens CL03T12C04</name>
    <dbReference type="NCBI Taxonomy" id="997892"/>
    <lineage>
        <taxon>Bacteria</taxon>
        <taxon>Pseudomonadati</taxon>
        <taxon>Bacteroidota</taxon>
        <taxon>Bacteroidia</taxon>
        <taxon>Bacteroidales</taxon>
        <taxon>Bacteroidaceae</taxon>
        <taxon>Bacteroides</taxon>
    </lineage>
</organism>
<dbReference type="GO" id="GO:0009228">
    <property type="term" value="P:thiamine biosynthetic process"/>
    <property type="evidence" value="ECO:0007669"/>
    <property type="project" value="InterPro"/>
</dbReference>